<dbReference type="InterPro" id="IPR028939">
    <property type="entry name" value="P5C_Rdtase_cat_N"/>
</dbReference>
<evidence type="ECO:0000256" key="9">
    <source>
        <dbReference type="ARBA" id="ARBA00052690"/>
    </source>
</evidence>
<dbReference type="InterPro" id="IPR053790">
    <property type="entry name" value="P5CR-like_CS"/>
</dbReference>
<dbReference type="Proteomes" id="UP000242222">
    <property type="component" value="Unassembled WGS sequence"/>
</dbReference>
<dbReference type="AlphaFoldDB" id="A0A1I4W6T6"/>
<dbReference type="FunFam" id="3.40.50.720:FF:000105">
    <property type="entry name" value="Pyrroline-5-carboxylate reductase"/>
    <property type="match status" value="1"/>
</dbReference>
<dbReference type="SUPFAM" id="SSF48179">
    <property type="entry name" value="6-phosphogluconate dehydrogenase C-terminal domain-like"/>
    <property type="match status" value="1"/>
</dbReference>
<sequence length="269" mass="28041">MEKKIGFIGCGNMSKAIIAGLVNSGCFESKNILVFDRKAATNQEMQEKFGITPGNSANQVAAEADILIGAVKPNVMLSVISDLASSIKPDALFISIAAGVTIASLASVLGDGQKIVRAMPNTPSLVGEGMTSITPNAQVSKAEIQLVQEIFNSFGKAAVVPEYQIHAVVAASGSAPAYVFILIEAMADAAVLGGLPRAQAYHFAAQAVKGAAEMVLESGKHPAALKDMVCSPGGTTIEAVRKLEDKGFRSAVIESMQHCMARSETMSRD</sequence>
<dbReference type="Pfam" id="PF14748">
    <property type="entry name" value="P5CR_dimer"/>
    <property type="match status" value="1"/>
</dbReference>
<keyword evidence="17" id="KW-1185">Reference proteome</keyword>
<name>A0A1I4W6T6_9GAMM</name>
<dbReference type="EMBL" id="FOVC01000002">
    <property type="protein sequence ID" value="SFN09097.1"/>
    <property type="molecule type" value="Genomic_DNA"/>
</dbReference>
<organism evidence="16 17">
    <name type="scientific">Izhakiella capsodis</name>
    <dbReference type="NCBI Taxonomy" id="1367852"/>
    <lineage>
        <taxon>Bacteria</taxon>
        <taxon>Pseudomonadati</taxon>
        <taxon>Pseudomonadota</taxon>
        <taxon>Gammaproteobacteria</taxon>
        <taxon>Enterobacterales</taxon>
        <taxon>Erwiniaceae</taxon>
        <taxon>Izhakiella</taxon>
    </lineage>
</organism>
<dbReference type="OrthoDB" id="9805754at2"/>
<keyword evidence="4 10" id="KW-0028">Amino-acid biosynthesis</keyword>
<dbReference type="PROSITE" id="PS00521">
    <property type="entry name" value="P5CR"/>
    <property type="match status" value="1"/>
</dbReference>
<evidence type="ECO:0000259" key="14">
    <source>
        <dbReference type="Pfam" id="PF03807"/>
    </source>
</evidence>
<evidence type="ECO:0000256" key="4">
    <source>
        <dbReference type="ARBA" id="ARBA00022605"/>
    </source>
</evidence>
<comment type="pathway">
    <text evidence="1 10 13">Amino-acid biosynthesis; L-proline biosynthesis; L-proline from L-glutamate 5-semialdehyde: step 1/1.</text>
</comment>
<keyword evidence="3 10" id="KW-0963">Cytoplasm</keyword>
<dbReference type="RefSeq" id="WP_092875762.1">
    <property type="nucleotide sequence ID" value="NZ_FOVC01000002.1"/>
</dbReference>
<evidence type="ECO:0000256" key="11">
    <source>
        <dbReference type="NCBIfam" id="TIGR00112"/>
    </source>
</evidence>
<evidence type="ECO:0000256" key="3">
    <source>
        <dbReference type="ARBA" id="ARBA00022490"/>
    </source>
</evidence>
<comment type="catalytic activity">
    <reaction evidence="9 10 13">
        <text>L-proline + NADP(+) = (S)-1-pyrroline-5-carboxylate + NADPH + 2 H(+)</text>
        <dbReference type="Rhea" id="RHEA:14109"/>
        <dbReference type="ChEBI" id="CHEBI:15378"/>
        <dbReference type="ChEBI" id="CHEBI:17388"/>
        <dbReference type="ChEBI" id="CHEBI:57783"/>
        <dbReference type="ChEBI" id="CHEBI:58349"/>
        <dbReference type="ChEBI" id="CHEBI:60039"/>
        <dbReference type="EC" id="1.5.1.2"/>
    </reaction>
</comment>
<accession>A0A1I4W6T6</accession>
<dbReference type="InterPro" id="IPR000304">
    <property type="entry name" value="Pyrroline-COOH_reductase"/>
</dbReference>
<dbReference type="EC" id="1.5.1.2" evidence="10 11"/>
<evidence type="ECO:0000256" key="1">
    <source>
        <dbReference type="ARBA" id="ARBA00005205"/>
    </source>
</evidence>
<dbReference type="Pfam" id="PF03807">
    <property type="entry name" value="F420_oxidored"/>
    <property type="match status" value="1"/>
</dbReference>
<evidence type="ECO:0000256" key="8">
    <source>
        <dbReference type="ARBA" id="ARBA00050547"/>
    </source>
</evidence>
<dbReference type="InterPro" id="IPR029036">
    <property type="entry name" value="P5CR_dimer"/>
</dbReference>
<comment type="subcellular location">
    <subcellularLocation>
        <location evidence="10">Cytoplasm</location>
    </subcellularLocation>
</comment>
<evidence type="ECO:0000256" key="12">
    <source>
        <dbReference type="PIRSR" id="PIRSR000193-1"/>
    </source>
</evidence>
<dbReference type="PIRSF" id="PIRSF000193">
    <property type="entry name" value="Pyrrol-5-carb_rd"/>
    <property type="match status" value="1"/>
</dbReference>
<evidence type="ECO:0000256" key="7">
    <source>
        <dbReference type="ARBA" id="ARBA00023002"/>
    </source>
</evidence>
<dbReference type="Gene3D" id="1.10.3730.10">
    <property type="entry name" value="ProC C-terminal domain-like"/>
    <property type="match status" value="1"/>
</dbReference>
<dbReference type="GO" id="GO:0005737">
    <property type="term" value="C:cytoplasm"/>
    <property type="evidence" value="ECO:0007669"/>
    <property type="project" value="UniProtKB-SubCell"/>
</dbReference>
<dbReference type="PANTHER" id="PTHR11645:SF0">
    <property type="entry name" value="PYRROLINE-5-CARBOXYLATE REDUCTASE 3"/>
    <property type="match status" value="1"/>
</dbReference>
<reference evidence="17" key="1">
    <citation type="submission" date="2016-10" db="EMBL/GenBank/DDBJ databases">
        <authorList>
            <person name="Varghese N."/>
            <person name="Submissions S."/>
        </authorList>
    </citation>
    <scope>NUCLEOTIDE SEQUENCE [LARGE SCALE GENOMIC DNA]</scope>
    <source>
        <strain evidence="17">N6PO6</strain>
    </source>
</reference>
<proteinExistence type="inferred from homology"/>
<keyword evidence="7 10" id="KW-0560">Oxidoreductase</keyword>
<evidence type="ECO:0000259" key="15">
    <source>
        <dbReference type="Pfam" id="PF14748"/>
    </source>
</evidence>
<dbReference type="STRING" id="1367852.SAMN05216516_102320"/>
<comment type="catalytic activity">
    <reaction evidence="8 10">
        <text>L-proline + NAD(+) = (S)-1-pyrroline-5-carboxylate + NADH + 2 H(+)</text>
        <dbReference type="Rhea" id="RHEA:14105"/>
        <dbReference type="ChEBI" id="CHEBI:15378"/>
        <dbReference type="ChEBI" id="CHEBI:17388"/>
        <dbReference type="ChEBI" id="CHEBI:57540"/>
        <dbReference type="ChEBI" id="CHEBI:57945"/>
        <dbReference type="ChEBI" id="CHEBI:60039"/>
        <dbReference type="EC" id="1.5.1.2"/>
    </reaction>
</comment>
<feature type="binding site" evidence="12">
    <location>
        <begin position="8"/>
        <end position="13"/>
    </location>
    <ligand>
        <name>NADP(+)</name>
        <dbReference type="ChEBI" id="CHEBI:58349"/>
    </ligand>
</feature>
<dbReference type="GO" id="GO:0004735">
    <property type="term" value="F:pyrroline-5-carboxylate reductase activity"/>
    <property type="evidence" value="ECO:0007669"/>
    <property type="project" value="UniProtKB-UniRule"/>
</dbReference>
<feature type="domain" description="Pyrroline-5-carboxylate reductase dimerisation" evidence="15">
    <location>
        <begin position="162"/>
        <end position="266"/>
    </location>
</feature>
<feature type="binding site" evidence="12">
    <location>
        <begin position="70"/>
        <end position="73"/>
    </location>
    <ligand>
        <name>NADP(+)</name>
        <dbReference type="ChEBI" id="CHEBI:58349"/>
    </ligand>
</feature>
<evidence type="ECO:0000256" key="5">
    <source>
        <dbReference type="ARBA" id="ARBA00022650"/>
    </source>
</evidence>
<comment type="similarity">
    <text evidence="2 10 13">Belongs to the pyrroline-5-carboxylate reductase family.</text>
</comment>
<keyword evidence="6 10" id="KW-0521">NADP</keyword>
<dbReference type="UniPathway" id="UPA00098">
    <property type="reaction ID" value="UER00361"/>
</dbReference>
<comment type="function">
    <text evidence="10">Catalyzes the reduction of 1-pyrroline-5-carboxylate (PCA) to L-proline.</text>
</comment>
<dbReference type="InterPro" id="IPR008927">
    <property type="entry name" value="6-PGluconate_DH-like_C_sf"/>
</dbReference>
<evidence type="ECO:0000256" key="2">
    <source>
        <dbReference type="ARBA" id="ARBA00005525"/>
    </source>
</evidence>
<evidence type="ECO:0000313" key="17">
    <source>
        <dbReference type="Proteomes" id="UP000242222"/>
    </source>
</evidence>
<evidence type="ECO:0000313" key="16">
    <source>
        <dbReference type="EMBL" id="SFN09097.1"/>
    </source>
</evidence>
<dbReference type="HAMAP" id="MF_01925">
    <property type="entry name" value="P5C_reductase"/>
    <property type="match status" value="1"/>
</dbReference>
<evidence type="ECO:0000256" key="10">
    <source>
        <dbReference type="HAMAP-Rule" id="MF_01925"/>
    </source>
</evidence>
<dbReference type="PANTHER" id="PTHR11645">
    <property type="entry name" value="PYRROLINE-5-CARBOXYLATE REDUCTASE"/>
    <property type="match status" value="1"/>
</dbReference>
<keyword evidence="5 10" id="KW-0641">Proline biosynthesis</keyword>
<feature type="domain" description="Pyrroline-5-carboxylate reductase catalytic N-terminal" evidence="14">
    <location>
        <begin position="4"/>
        <end position="99"/>
    </location>
</feature>
<dbReference type="Gene3D" id="3.40.50.720">
    <property type="entry name" value="NAD(P)-binding Rossmann-like Domain"/>
    <property type="match status" value="1"/>
</dbReference>
<dbReference type="FunFam" id="1.10.3730.10:FF:000001">
    <property type="entry name" value="Pyrroline-5-carboxylate reductase"/>
    <property type="match status" value="1"/>
</dbReference>
<dbReference type="GO" id="GO:0055129">
    <property type="term" value="P:L-proline biosynthetic process"/>
    <property type="evidence" value="ECO:0007669"/>
    <property type="project" value="UniProtKB-UniRule"/>
</dbReference>
<dbReference type="NCBIfam" id="TIGR00112">
    <property type="entry name" value="proC"/>
    <property type="match status" value="1"/>
</dbReference>
<protein>
    <recommendedName>
        <fullName evidence="10 11">Pyrroline-5-carboxylate reductase</fullName>
        <shortName evidence="10">P5C reductase</shortName>
        <shortName evidence="10">P5CR</shortName>
        <ecNumber evidence="10 11">1.5.1.2</ecNumber>
    </recommendedName>
    <alternativeName>
        <fullName evidence="10">PCA reductase</fullName>
    </alternativeName>
</protein>
<dbReference type="SUPFAM" id="SSF51735">
    <property type="entry name" value="NAD(P)-binding Rossmann-fold domains"/>
    <property type="match status" value="1"/>
</dbReference>
<gene>
    <name evidence="10" type="primary">proC</name>
    <name evidence="16" type="ORF">SAMN05216516_102320</name>
</gene>
<evidence type="ECO:0000256" key="6">
    <source>
        <dbReference type="ARBA" id="ARBA00022857"/>
    </source>
</evidence>
<evidence type="ECO:0000256" key="13">
    <source>
        <dbReference type="RuleBase" id="RU003903"/>
    </source>
</evidence>
<dbReference type="InterPro" id="IPR036291">
    <property type="entry name" value="NAD(P)-bd_dom_sf"/>
</dbReference>